<dbReference type="InterPro" id="IPR037191">
    <property type="entry name" value="VPS9_dom_sf"/>
</dbReference>
<dbReference type="InterPro" id="IPR045046">
    <property type="entry name" value="Vps9-like"/>
</dbReference>
<dbReference type="AlphaFoldDB" id="A0A8C8CAA5"/>
<sequence>MVAVEVEKMLRLAEQCLERVKSFKIIDSGPKYNPRPGHRRVLSEGGGVVSLFLPPEVFQRLQTVESQDTRKELTPIEEASRLNQKLKANCEARLARLPPAQARTQKTSLTLSLQRQMMENLIIAKARRFAASGTINGEEQEQRVLYTNILEYEQDHDWPKLWKAKLKKNPDDATLVTGLVSCLLSCPDHPVIKLLKRLQYRVYNRLYPIVSKSLPASPALPMKPSRSTQSLLISDSHQNVSKSGTGHSLSSDLDQEFLVQDLEMHALKKHLKAIVKDIHIAIDQLLSLCLLSFECLNTANSKDLCVASIEEAFFTPIWSPLLTLFRKVHRERELSFESSMRLYQDASPGDVGVASKLYPQDHVVLHGSYPYESAVQELRLLCRDCCPQKKLECIVRTLRLICACAEDYCCLHEADSKTAAIGADDLLPILSYVALHCELPQLVSECAALEEFIHEGYLIGEEGYCLTSMQSALQYVESLHTGGFQLHNTKSA</sequence>
<dbReference type="GO" id="GO:0016192">
    <property type="term" value="P:vesicle-mediated transport"/>
    <property type="evidence" value="ECO:0007669"/>
    <property type="project" value="InterPro"/>
</dbReference>
<dbReference type="GO" id="GO:0030139">
    <property type="term" value="C:endocytic vesicle"/>
    <property type="evidence" value="ECO:0007669"/>
    <property type="project" value="TreeGrafter"/>
</dbReference>
<dbReference type="PROSITE" id="PS51205">
    <property type="entry name" value="VPS9"/>
    <property type="match status" value="1"/>
</dbReference>
<evidence type="ECO:0000313" key="2">
    <source>
        <dbReference type="Ensembl" id="ENSOTSP00005008316.1"/>
    </source>
</evidence>
<dbReference type="GO" id="GO:0031267">
    <property type="term" value="F:small GTPase binding"/>
    <property type="evidence" value="ECO:0007669"/>
    <property type="project" value="TreeGrafter"/>
</dbReference>
<dbReference type="GO" id="GO:0005085">
    <property type="term" value="F:guanyl-nucleotide exchange factor activity"/>
    <property type="evidence" value="ECO:0007669"/>
    <property type="project" value="InterPro"/>
</dbReference>
<dbReference type="Pfam" id="PF02204">
    <property type="entry name" value="VPS9"/>
    <property type="match status" value="1"/>
</dbReference>
<reference evidence="2" key="2">
    <citation type="submission" date="2025-09" db="UniProtKB">
        <authorList>
            <consortium name="Ensembl"/>
        </authorList>
    </citation>
    <scope>IDENTIFICATION</scope>
</reference>
<dbReference type="PANTHER" id="PTHR23101:SF98">
    <property type="entry name" value="VPS9 DOMAIN-CONTAINING PROTEIN 1"/>
    <property type="match status" value="1"/>
</dbReference>
<dbReference type="GeneTree" id="ENSGT00390000015057"/>
<dbReference type="SMART" id="SM00167">
    <property type="entry name" value="VPS9"/>
    <property type="match status" value="1"/>
</dbReference>
<dbReference type="Ensembl" id="ENSOTST00005009178.2">
    <property type="protein sequence ID" value="ENSOTSP00005008316.1"/>
    <property type="gene ID" value="ENSOTSG00005004540.2"/>
</dbReference>
<keyword evidence="3" id="KW-1185">Reference proteome</keyword>
<dbReference type="InterPro" id="IPR003123">
    <property type="entry name" value="VPS9"/>
</dbReference>
<evidence type="ECO:0000259" key="1">
    <source>
        <dbReference type="PROSITE" id="PS51205"/>
    </source>
</evidence>
<dbReference type="PANTHER" id="PTHR23101">
    <property type="entry name" value="RAB GDP/GTP EXCHANGE FACTOR"/>
    <property type="match status" value="1"/>
</dbReference>
<dbReference type="Gene3D" id="1.20.1050.80">
    <property type="entry name" value="VPS9 domain"/>
    <property type="match status" value="1"/>
</dbReference>
<proteinExistence type="predicted"/>
<accession>A0A8C8CAA5</accession>
<dbReference type="GO" id="GO:0005829">
    <property type="term" value="C:cytosol"/>
    <property type="evidence" value="ECO:0007669"/>
    <property type="project" value="TreeGrafter"/>
</dbReference>
<dbReference type="SUPFAM" id="SSF109993">
    <property type="entry name" value="VPS9 domain"/>
    <property type="match status" value="1"/>
</dbReference>
<evidence type="ECO:0000313" key="3">
    <source>
        <dbReference type="Proteomes" id="UP000694402"/>
    </source>
</evidence>
<dbReference type="Proteomes" id="UP000694402">
    <property type="component" value="Unassembled WGS sequence"/>
</dbReference>
<protein>
    <recommendedName>
        <fullName evidence="1">VPS9 domain-containing protein</fullName>
    </recommendedName>
</protein>
<name>A0A8C8CAA5_ONCTS</name>
<feature type="domain" description="VPS9" evidence="1">
    <location>
        <begin position="330"/>
        <end position="485"/>
    </location>
</feature>
<organism evidence="2 3">
    <name type="scientific">Oncorhynchus tshawytscha</name>
    <name type="common">Chinook salmon</name>
    <name type="synonym">Salmo tshawytscha</name>
    <dbReference type="NCBI Taxonomy" id="74940"/>
    <lineage>
        <taxon>Eukaryota</taxon>
        <taxon>Metazoa</taxon>
        <taxon>Chordata</taxon>
        <taxon>Craniata</taxon>
        <taxon>Vertebrata</taxon>
        <taxon>Euteleostomi</taxon>
        <taxon>Actinopterygii</taxon>
        <taxon>Neopterygii</taxon>
        <taxon>Teleostei</taxon>
        <taxon>Protacanthopterygii</taxon>
        <taxon>Salmoniformes</taxon>
        <taxon>Salmonidae</taxon>
        <taxon>Salmoninae</taxon>
        <taxon>Oncorhynchus</taxon>
    </lineage>
</organism>
<gene>
    <name evidence="2" type="primary">VPS9D1</name>
</gene>
<reference evidence="2" key="1">
    <citation type="submission" date="2025-08" db="UniProtKB">
        <authorList>
            <consortium name="Ensembl"/>
        </authorList>
    </citation>
    <scope>IDENTIFICATION</scope>
</reference>